<evidence type="ECO:0000313" key="4">
    <source>
        <dbReference type="EMBL" id="KAF5680020.1"/>
    </source>
</evidence>
<feature type="domain" description="DUF4246" evidence="3">
    <location>
        <begin position="32"/>
        <end position="84"/>
    </location>
</feature>
<dbReference type="InterPro" id="IPR049207">
    <property type="entry name" value="DUF4246_N"/>
</dbReference>
<sequence length="687" mass="77937">MLGSQNNDPITELASAISLKYRCHDRGGKGFSYPTAIDSKSHNTSEMLLVREVAMMIVMDRLTDKPDWHLKVYDDTITDKWIQEALALPVEQLYDDIVTDSPGSSNPKMLTSIFDRECLEYCIKELRAKAKFFEETGLVPTLDVDATAVKSDSLVDENLRRRLQAAFATLTQDQNDNPDWHPRTNDKVRNLVHPSLYPFVYGRSRLFLDEVVGVKDAVHRWSGKGEVIPKVSESSGIPAVSDTYQWLPANVKFQEDGSVKFTSYINGLHPNKYPEIYRTIETLVEKALPAWDFCLKQVPNYLHGGPSNEGDRAIVAGRKGSRFPRPRDPDDENEENWTPYFEVFKRAQHAKRGESDKDDSISNPASSDSEDYDEDEVDYEAQSEGGNYYSGTRGQVAWQMMREPVQPAAPEFKAVDYGVKPGDSLRERFKDIQIIVKMASIELTPDKPEFPAGSWHVEGQQNEHIIGTALYYLDSENVTPSHLQFRMSTISDDDYNVGQDSFNWMERVYGTVLRDAQAVQRYGSVETKQGRLLAFPNVFHHRVSPFELQDKTKPGHRRFIALWLVDPYRRVINTGNVPPQQQSWWMEQAFQGLTTQDAEKIPSAVANLLSQSAPGHSISALDAATRGGGSLPGELMNMVKEEAAKIEGPMSLEEAKEHRLKLMDERTQFQSQVESEWESETYNFCEH</sequence>
<feature type="compositionally biased region" description="Acidic residues" evidence="1">
    <location>
        <begin position="368"/>
        <end position="381"/>
    </location>
</feature>
<name>A0A8H5TX85_FUSHE</name>
<dbReference type="PANTHER" id="PTHR33119">
    <property type="entry name" value="IFI3P"/>
    <property type="match status" value="1"/>
</dbReference>
<dbReference type="Pfam" id="PF14033">
    <property type="entry name" value="DUF4246"/>
    <property type="match status" value="1"/>
</dbReference>
<reference evidence="4 5" key="1">
    <citation type="submission" date="2020-05" db="EMBL/GenBank/DDBJ databases">
        <title>Identification and distribution of gene clusters putatively required for synthesis of sphingolipid metabolism inhibitors in phylogenetically diverse species of the filamentous fungus Fusarium.</title>
        <authorList>
            <person name="Kim H.-S."/>
            <person name="Busman M."/>
            <person name="Brown D.W."/>
            <person name="Divon H."/>
            <person name="Uhlig S."/>
            <person name="Proctor R.H."/>
        </authorList>
    </citation>
    <scope>NUCLEOTIDE SEQUENCE [LARGE SCALE GENOMIC DNA]</scope>
    <source>
        <strain evidence="4 5">NRRL 20693</strain>
    </source>
</reference>
<evidence type="ECO:0000313" key="5">
    <source>
        <dbReference type="Proteomes" id="UP000567885"/>
    </source>
</evidence>
<accession>A0A8H5TX85</accession>
<dbReference type="PANTHER" id="PTHR33119:SF1">
    <property type="entry name" value="FE2OG DIOXYGENASE DOMAIN-CONTAINING PROTEIN"/>
    <property type="match status" value="1"/>
</dbReference>
<dbReference type="AlphaFoldDB" id="A0A8H5TX85"/>
<dbReference type="InterPro" id="IPR049192">
    <property type="entry name" value="DUF4246_C"/>
</dbReference>
<protein>
    <submittedName>
        <fullName evidence="4">Uncharacterized protein</fullName>
    </submittedName>
</protein>
<dbReference type="Proteomes" id="UP000567885">
    <property type="component" value="Unassembled WGS sequence"/>
</dbReference>
<feature type="domain" description="DUF4246" evidence="2">
    <location>
        <begin position="117"/>
        <end position="587"/>
    </location>
</feature>
<gene>
    <name evidence="4" type="ORF">FHETE_562</name>
</gene>
<proteinExistence type="predicted"/>
<feature type="region of interest" description="Disordered" evidence="1">
    <location>
        <begin position="305"/>
        <end position="336"/>
    </location>
</feature>
<evidence type="ECO:0000259" key="3">
    <source>
        <dbReference type="Pfam" id="PF21666"/>
    </source>
</evidence>
<feature type="region of interest" description="Disordered" evidence="1">
    <location>
        <begin position="348"/>
        <end position="388"/>
    </location>
</feature>
<dbReference type="EMBL" id="JAAGWQ010000007">
    <property type="protein sequence ID" value="KAF5680020.1"/>
    <property type="molecule type" value="Genomic_DNA"/>
</dbReference>
<comment type="caution">
    <text evidence="4">The sequence shown here is derived from an EMBL/GenBank/DDBJ whole genome shotgun (WGS) entry which is preliminary data.</text>
</comment>
<evidence type="ECO:0000256" key="1">
    <source>
        <dbReference type="SAM" id="MobiDB-lite"/>
    </source>
</evidence>
<organism evidence="4 5">
    <name type="scientific">Fusarium heterosporum</name>
    <dbReference type="NCBI Taxonomy" id="42747"/>
    <lineage>
        <taxon>Eukaryota</taxon>
        <taxon>Fungi</taxon>
        <taxon>Dikarya</taxon>
        <taxon>Ascomycota</taxon>
        <taxon>Pezizomycotina</taxon>
        <taxon>Sordariomycetes</taxon>
        <taxon>Hypocreomycetidae</taxon>
        <taxon>Hypocreales</taxon>
        <taxon>Nectriaceae</taxon>
        <taxon>Fusarium</taxon>
        <taxon>Fusarium heterosporum species complex</taxon>
    </lineage>
</organism>
<keyword evidence="5" id="KW-1185">Reference proteome</keyword>
<dbReference type="OrthoDB" id="415532at2759"/>
<dbReference type="Pfam" id="PF21666">
    <property type="entry name" value="DUF4246_N"/>
    <property type="match status" value="1"/>
</dbReference>
<dbReference type="InterPro" id="IPR025340">
    <property type="entry name" value="DUF4246"/>
</dbReference>
<feature type="compositionally biased region" description="Basic and acidic residues" evidence="1">
    <location>
        <begin position="351"/>
        <end position="360"/>
    </location>
</feature>
<evidence type="ECO:0000259" key="2">
    <source>
        <dbReference type="Pfam" id="PF14033"/>
    </source>
</evidence>